<evidence type="ECO:0000313" key="3">
    <source>
        <dbReference type="Proteomes" id="UP000663843"/>
    </source>
</evidence>
<dbReference type="EMBL" id="CAJMWT010008936">
    <property type="protein sequence ID" value="CAE6536131.1"/>
    <property type="molecule type" value="Genomic_DNA"/>
</dbReference>
<gene>
    <name evidence="2" type="ORF">RDB_LOCUS186888</name>
</gene>
<organism evidence="2 3">
    <name type="scientific">Rhizoctonia solani</name>
    <dbReference type="NCBI Taxonomy" id="456999"/>
    <lineage>
        <taxon>Eukaryota</taxon>
        <taxon>Fungi</taxon>
        <taxon>Dikarya</taxon>
        <taxon>Basidiomycota</taxon>
        <taxon>Agaricomycotina</taxon>
        <taxon>Agaricomycetes</taxon>
        <taxon>Cantharellales</taxon>
        <taxon>Ceratobasidiaceae</taxon>
        <taxon>Rhizoctonia</taxon>
    </lineage>
</organism>
<proteinExistence type="predicted"/>
<reference evidence="2" key="1">
    <citation type="submission" date="2021-01" db="EMBL/GenBank/DDBJ databases">
        <authorList>
            <person name="Kaushik A."/>
        </authorList>
    </citation>
    <scope>NUCLEOTIDE SEQUENCE</scope>
    <source>
        <strain evidence="2">AG2-2IIIB</strain>
    </source>
</reference>
<dbReference type="AlphaFoldDB" id="A0A8H3DRS8"/>
<accession>A0A8H3DRS8</accession>
<name>A0A8H3DRS8_9AGAM</name>
<comment type="caution">
    <text evidence="2">The sequence shown here is derived from an EMBL/GenBank/DDBJ whole genome shotgun (WGS) entry which is preliminary data.</text>
</comment>
<feature type="signal peptide" evidence="1">
    <location>
        <begin position="1"/>
        <end position="23"/>
    </location>
</feature>
<dbReference type="Proteomes" id="UP000663843">
    <property type="component" value="Unassembled WGS sequence"/>
</dbReference>
<evidence type="ECO:0000256" key="1">
    <source>
        <dbReference type="SAM" id="SignalP"/>
    </source>
</evidence>
<keyword evidence="1" id="KW-0732">Signal</keyword>
<evidence type="ECO:0008006" key="4">
    <source>
        <dbReference type="Google" id="ProtNLM"/>
    </source>
</evidence>
<feature type="chain" id="PRO_5034914175" description="Secreted protein" evidence="1">
    <location>
        <begin position="24"/>
        <end position="69"/>
    </location>
</feature>
<protein>
    <recommendedName>
        <fullName evidence="4">Secreted protein</fullName>
    </recommendedName>
</protein>
<sequence>MNTLSHVIAILHAIKALAASALATLWHPHTEANVAAKAPSAFKINQFSRVKVSYSVVQGVVGVPGGLRL</sequence>
<evidence type="ECO:0000313" key="2">
    <source>
        <dbReference type="EMBL" id="CAE6536131.1"/>
    </source>
</evidence>